<reference evidence="1" key="1">
    <citation type="journal article" date="2014" name="Front. Microbiol.">
        <title>High frequency of phylogenetically diverse reductive dehalogenase-homologous genes in deep subseafloor sedimentary metagenomes.</title>
        <authorList>
            <person name="Kawai M."/>
            <person name="Futagami T."/>
            <person name="Toyoda A."/>
            <person name="Takaki Y."/>
            <person name="Nishi S."/>
            <person name="Hori S."/>
            <person name="Arai W."/>
            <person name="Tsubouchi T."/>
            <person name="Morono Y."/>
            <person name="Uchiyama I."/>
            <person name="Ito T."/>
            <person name="Fujiyama A."/>
            <person name="Inagaki F."/>
            <person name="Takami H."/>
        </authorList>
    </citation>
    <scope>NUCLEOTIDE SEQUENCE</scope>
    <source>
        <strain evidence="1">Expedition CK06-06</strain>
    </source>
</reference>
<dbReference type="EMBL" id="BART01017440">
    <property type="protein sequence ID" value="GAG77739.1"/>
    <property type="molecule type" value="Genomic_DNA"/>
</dbReference>
<evidence type="ECO:0000313" key="1">
    <source>
        <dbReference type="EMBL" id="GAG77739.1"/>
    </source>
</evidence>
<organism evidence="1">
    <name type="scientific">marine sediment metagenome</name>
    <dbReference type="NCBI Taxonomy" id="412755"/>
    <lineage>
        <taxon>unclassified sequences</taxon>
        <taxon>metagenomes</taxon>
        <taxon>ecological metagenomes</taxon>
    </lineage>
</organism>
<sequence>MFILIIGFLVGAMFGFGAPILFIDSAEKRLCEHSKYATSDYDLINGQLYCKDSGNGYQLLTKPKVKSVHLEDHKSD</sequence>
<dbReference type="AlphaFoldDB" id="X1A7P6"/>
<protein>
    <submittedName>
        <fullName evidence="1">Uncharacterized protein</fullName>
    </submittedName>
</protein>
<name>X1A7P6_9ZZZZ</name>
<gene>
    <name evidence="1" type="ORF">S01H4_33197</name>
</gene>
<comment type="caution">
    <text evidence="1">The sequence shown here is derived from an EMBL/GenBank/DDBJ whole genome shotgun (WGS) entry which is preliminary data.</text>
</comment>
<accession>X1A7P6</accession>
<proteinExistence type="predicted"/>